<reference evidence="2" key="1">
    <citation type="submission" date="2017-03" db="EMBL/GenBank/DDBJ databases">
        <title>Phytopthora megakarya and P. palmivora, two closely related causual agents of cacao black pod achieved similar genome size and gene model numbers by different mechanisms.</title>
        <authorList>
            <person name="Ali S."/>
            <person name="Shao J."/>
            <person name="Larry D.J."/>
            <person name="Kronmiller B."/>
            <person name="Shen D."/>
            <person name="Strem M.D."/>
            <person name="Melnick R.L."/>
            <person name="Guiltinan M.J."/>
            <person name="Tyler B.M."/>
            <person name="Meinhardt L.W."/>
            <person name="Bailey B.A."/>
        </authorList>
    </citation>
    <scope>NUCLEOTIDE SEQUENCE [LARGE SCALE GENOMIC DNA]</scope>
    <source>
        <strain evidence="2">zdho120</strain>
    </source>
</reference>
<comment type="caution">
    <text evidence="1">The sequence shown here is derived from an EMBL/GenBank/DDBJ whole genome shotgun (WGS) entry which is preliminary data.</text>
</comment>
<name>A0A225WSH0_9STRA</name>
<proteinExistence type="predicted"/>
<organism evidence="1 2">
    <name type="scientific">Phytophthora megakarya</name>
    <dbReference type="NCBI Taxonomy" id="4795"/>
    <lineage>
        <taxon>Eukaryota</taxon>
        <taxon>Sar</taxon>
        <taxon>Stramenopiles</taxon>
        <taxon>Oomycota</taxon>
        <taxon>Peronosporomycetes</taxon>
        <taxon>Peronosporales</taxon>
        <taxon>Peronosporaceae</taxon>
        <taxon>Phytophthora</taxon>
    </lineage>
</organism>
<evidence type="ECO:0000313" key="2">
    <source>
        <dbReference type="Proteomes" id="UP000198211"/>
    </source>
</evidence>
<sequence>MITDEHIRYTIGVLRDVNFIMQPIVNAYLSPRQTRAKHKTRHVHRLQVKFVPRTSTRTARLRALRSATTTQTLGL</sequence>
<dbReference type="Proteomes" id="UP000198211">
    <property type="component" value="Unassembled WGS sequence"/>
</dbReference>
<accession>A0A225WSH0</accession>
<protein>
    <submittedName>
        <fullName evidence="1">Uncharacterized protein</fullName>
    </submittedName>
</protein>
<keyword evidence="2" id="KW-1185">Reference proteome</keyword>
<gene>
    <name evidence="1" type="ORF">PHMEG_0005026</name>
</gene>
<dbReference type="EMBL" id="NBNE01000313">
    <property type="protein sequence ID" value="OWZ20544.1"/>
    <property type="molecule type" value="Genomic_DNA"/>
</dbReference>
<dbReference type="AlphaFoldDB" id="A0A225WSH0"/>
<evidence type="ECO:0000313" key="1">
    <source>
        <dbReference type="EMBL" id="OWZ20544.1"/>
    </source>
</evidence>